<evidence type="ECO:0000313" key="2">
    <source>
        <dbReference type="EMBL" id="TDX01310.1"/>
    </source>
</evidence>
<dbReference type="EMBL" id="SODV01000001">
    <property type="protein sequence ID" value="TDX01310.1"/>
    <property type="molecule type" value="Genomic_DNA"/>
</dbReference>
<dbReference type="Pfam" id="PF13229">
    <property type="entry name" value="Beta_helix"/>
    <property type="match status" value="1"/>
</dbReference>
<evidence type="ECO:0000313" key="3">
    <source>
        <dbReference type="Proteomes" id="UP000294498"/>
    </source>
</evidence>
<evidence type="ECO:0000259" key="1">
    <source>
        <dbReference type="Pfam" id="PF13229"/>
    </source>
</evidence>
<dbReference type="InterPro" id="IPR011050">
    <property type="entry name" value="Pectin_lyase_fold/virulence"/>
</dbReference>
<reference evidence="2 3" key="1">
    <citation type="submission" date="2019-03" db="EMBL/GenBank/DDBJ databases">
        <title>Genomic Encyclopedia of Type Strains, Phase IV (KMG-IV): sequencing the most valuable type-strain genomes for metagenomic binning, comparative biology and taxonomic classification.</title>
        <authorList>
            <person name="Goeker M."/>
        </authorList>
    </citation>
    <scope>NUCLEOTIDE SEQUENCE [LARGE SCALE GENOMIC DNA]</scope>
    <source>
        <strain evidence="2 3">DSM 100059</strain>
    </source>
</reference>
<dbReference type="InterPro" id="IPR039448">
    <property type="entry name" value="Beta_helix"/>
</dbReference>
<dbReference type="InterPro" id="IPR012334">
    <property type="entry name" value="Pectin_lyas_fold"/>
</dbReference>
<proteinExistence type="predicted"/>
<dbReference type="AlphaFoldDB" id="A0A4R8DST8"/>
<keyword evidence="2" id="KW-0456">Lyase</keyword>
<feature type="domain" description="Right handed beta helix" evidence="1">
    <location>
        <begin position="145"/>
        <end position="298"/>
    </location>
</feature>
<dbReference type="SUPFAM" id="SSF51126">
    <property type="entry name" value="Pectin lyase-like"/>
    <property type="match status" value="1"/>
</dbReference>
<dbReference type="GO" id="GO:0016829">
    <property type="term" value="F:lyase activity"/>
    <property type="evidence" value="ECO:0007669"/>
    <property type="project" value="UniProtKB-KW"/>
</dbReference>
<gene>
    <name evidence="2" type="ORF">EDB95_2343</name>
</gene>
<sequence>MKHALLTVTAGAALVFTACTKSKSTVSTGPVLPAEAITTTTLNGGNVKGVMLTDSTYTVNGDLTVLKGDTLKVQPGATIIIPGNHAFYIQGVIDVEGTQQQPAVFTSPLQQPGQWGGFQCDSAKAVTFKWAKILWAGGPDSTGSTRQTISVSSPINVDVEDCWLIGGQDNGVGVYGAATVTILRNTIEGEGTNDGEGIDFHAGVTGTVAYNCIWGGAGSGIKIFTSSTVQIPQTVCTVYNNTCVFNGFRRGFNEPGRGILVDAFSAGLYYNNLLVDNYYGLDITASADYAHTKYGNNFFYTTIDSCRKYFYPAGSQGVVQTSDIVSTGTGVNDPMFVNYSLINDTTRVMPSSFDFHLKAGSPCIGKGNTTYNADIGAYTSDGQGNKH</sequence>
<dbReference type="RefSeq" id="WP_133993731.1">
    <property type="nucleotide sequence ID" value="NZ_SODV01000001.1"/>
</dbReference>
<name>A0A4R8DST8_9BACT</name>
<dbReference type="PROSITE" id="PS51257">
    <property type="entry name" value="PROKAR_LIPOPROTEIN"/>
    <property type="match status" value="1"/>
</dbReference>
<keyword evidence="3" id="KW-1185">Reference proteome</keyword>
<comment type="caution">
    <text evidence="2">The sequence shown here is derived from an EMBL/GenBank/DDBJ whole genome shotgun (WGS) entry which is preliminary data.</text>
</comment>
<dbReference type="OrthoDB" id="974660at2"/>
<protein>
    <submittedName>
        <fullName evidence="2">Parallel beta helix pectate lyase-like protein</fullName>
    </submittedName>
</protein>
<organism evidence="2 3">
    <name type="scientific">Dinghuibacter silviterrae</name>
    <dbReference type="NCBI Taxonomy" id="1539049"/>
    <lineage>
        <taxon>Bacteria</taxon>
        <taxon>Pseudomonadati</taxon>
        <taxon>Bacteroidota</taxon>
        <taxon>Chitinophagia</taxon>
        <taxon>Chitinophagales</taxon>
        <taxon>Chitinophagaceae</taxon>
        <taxon>Dinghuibacter</taxon>
    </lineage>
</organism>
<dbReference type="Gene3D" id="2.160.20.10">
    <property type="entry name" value="Single-stranded right-handed beta-helix, Pectin lyase-like"/>
    <property type="match status" value="1"/>
</dbReference>
<dbReference type="Proteomes" id="UP000294498">
    <property type="component" value="Unassembled WGS sequence"/>
</dbReference>
<accession>A0A4R8DST8</accession>